<evidence type="ECO:0000313" key="5">
    <source>
        <dbReference type="Proteomes" id="UP000038045"/>
    </source>
</evidence>
<dbReference type="InterPro" id="IPR001762">
    <property type="entry name" value="Disintegrin_dom"/>
</dbReference>
<dbReference type="AlphaFoldDB" id="A0A0N4ZCC5"/>
<dbReference type="SMART" id="SM00050">
    <property type="entry name" value="DISIN"/>
    <property type="match status" value="1"/>
</dbReference>
<dbReference type="PANTHER" id="PTHR45702">
    <property type="entry name" value="ADAM10/ADAM17 METALLOPEPTIDASE FAMILY MEMBER"/>
    <property type="match status" value="1"/>
</dbReference>
<dbReference type="InterPro" id="IPR051489">
    <property type="entry name" value="ADAM_Metalloproteinase"/>
</dbReference>
<dbReference type="Gene3D" id="4.10.70.10">
    <property type="entry name" value="Disintegrin domain"/>
    <property type="match status" value="1"/>
</dbReference>
<evidence type="ECO:0000256" key="2">
    <source>
        <dbReference type="PROSITE-ProRule" id="PRU00068"/>
    </source>
</evidence>
<dbReference type="SUPFAM" id="SSF55486">
    <property type="entry name" value="Metalloproteases ('zincins'), catalytic domain"/>
    <property type="match status" value="1"/>
</dbReference>
<evidence type="ECO:0000256" key="3">
    <source>
        <dbReference type="SAM" id="Phobius"/>
    </source>
</evidence>
<dbReference type="GO" id="GO:0004222">
    <property type="term" value="F:metalloendopeptidase activity"/>
    <property type="evidence" value="ECO:0007669"/>
    <property type="project" value="TreeGrafter"/>
</dbReference>
<dbReference type="Pfam" id="PF00200">
    <property type="entry name" value="Disintegrin"/>
    <property type="match status" value="1"/>
</dbReference>
<dbReference type="InterPro" id="IPR036436">
    <property type="entry name" value="Disintegrin_dom_sf"/>
</dbReference>
<dbReference type="SUPFAM" id="SSF57552">
    <property type="entry name" value="Blood coagulation inhibitor (disintegrin)"/>
    <property type="match status" value="1"/>
</dbReference>
<dbReference type="Proteomes" id="UP000038045">
    <property type="component" value="Unplaced"/>
</dbReference>
<dbReference type="Gene3D" id="3.40.390.10">
    <property type="entry name" value="Collagenase (Catalytic Domain)"/>
    <property type="match status" value="1"/>
</dbReference>
<feature type="transmembrane region" description="Helical" evidence="3">
    <location>
        <begin position="383"/>
        <end position="403"/>
    </location>
</feature>
<keyword evidence="5" id="KW-1185">Reference proteome</keyword>
<keyword evidence="3" id="KW-1133">Transmembrane helix</keyword>
<evidence type="ECO:0000313" key="6">
    <source>
        <dbReference type="WBParaSite" id="PTRK_0000517800.1"/>
    </source>
</evidence>
<comment type="caution">
    <text evidence="2">Lacks conserved residue(s) required for the propagation of feature annotation.</text>
</comment>
<dbReference type="FunFam" id="4.10.70.10:FF:000003">
    <property type="entry name" value="Disintegrin and metalloproteinase domain-containing protein 17"/>
    <property type="match status" value="1"/>
</dbReference>
<organism evidence="5 6">
    <name type="scientific">Parastrongyloides trichosuri</name>
    <name type="common">Possum-specific nematode worm</name>
    <dbReference type="NCBI Taxonomy" id="131310"/>
    <lineage>
        <taxon>Eukaryota</taxon>
        <taxon>Metazoa</taxon>
        <taxon>Ecdysozoa</taxon>
        <taxon>Nematoda</taxon>
        <taxon>Chromadorea</taxon>
        <taxon>Rhabditida</taxon>
        <taxon>Tylenchina</taxon>
        <taxon>Panagrolaimomorpha</taxon>
        <taxon>Strongyloidoidea</taxon>
        <taxon>Strongyloididae</taxon>
        <taxon>Parastrongyloides</taxon>
    </lineage>
</organism>
<dbReference type="STRING" id="131310.A0A0N4ZCC5"/>
<dbReference type="GO" id="GO:0005886">
    <property type="term" value="C:plasma membrane"/>
    <property type="evidence" value="ECO:0007669"/>
    <property type="project" value="TreeGrafter"/>
</dbReference>
<dbReference type="Pfam" id="PF13688">
    <property type="entry name" value="Reprolysin_5"/>
    <property type="match status" value="1"/>
</dbReference>
<keyword evidence="3" id="KW-0812">Transmembrane</keyword>
<feature type="domain" description="Disintegrin" evidence="4">
    <location>
        <begin position="191"/>
        <end position="280"/>
    </location>
</feature>
<keyword evidence="3" id="KW-0472">Membrane</keyword>
<evidence type="ECO:0000256" key="1">
    <source>
        <dbReference type="ARBA" id="ARBA00023157"/>
    </source>
</evidence>
<dbReference type="WBParaSite" id="PTRK_0000517800.1">
    <property type="protein sequence ID" value="PTRK_0000517800.1"/>
    <property type="gene ID" value="PTRK_0000517800"/>
</dbReference>
<accession>A0A0N4ZCC5</accession>
<dbReference type="GO" id="GO:0006509">
    <property type="term" value="P:membrane protein ectodomain proteolysis"/>
    <property type="evidence" value="ECO:0007669"/>
    <property type="project" value="TreeGrafter"/>
</dbReference>
<proteinExistence type="predicted"/>
<name>A0A0N4ZCC5_PARTI</name>
<evidence type="ECO:0000259" key="4">
    <source>
        <dbReference type="PROSITE" id="PS50214"/>
    </source>
</evidence>
<dbReference type="PANTHER" id="PTHR45702:SF2">
    <property type="entry name" value="KUZBANIAN, ISOFORM A"/>
    <property type="match status" value="1"/>
</dbReference>
<dbReference type="PROSITE" id="PS50214">
    <property type="entry name" value="DISINTEGRIN_2"/>
    <property type="match status" value="1"/>
</dbReference>
<keyword evidence="1" id="KW-1015">Disulfide bond</keyword>
<protein>
    <submittedName>
        <fullName evidence="6">Disintegrin domain-containing protein</fullName>
    </submittedName>
</protein>
<dbReference type="InterPro" id="IPR024079">
    <property type="entry name" value="MetalloPept_cat_dom_sf"/>
</dbReference>
<reference evidence="6" key="1">
    <citation type="submission" date="2017-02" db="UniProtKB">
        <authorList>
            <consortium name="WormBaseParasite"/>
        </authorList>
    </citation>
    <scope>IDENTIFICATION</scope>
</reference>
<sequence>MEVGVYKDYDLDIKDYQIDIIMEKTNILLQKAVLKDKNSNSALIIQLSYEEIKTLNVLSEFQVISQISNNFKSGNILFTNKNFGKDYKEVLGFSFGLFCNNQGYNTIGILTNVTETSFSYEDVMARRILHEIGHSLNANHDIDNGFIYNIMSPVEILDSNENNTLYSDISISQISKYVFGSCKRYLVDFNINNCGNGILDDGEECDEGHKNFIIEFKCCNEYCKLKKNATCSHYNHDCCLKCQIAPKNVSCQPEIPYKCLGESFCDGKSLTCPEPKQLPDNTKCLKNGARCLNGKCVDKCKHINENLIHCLCKDEEFRCHQCCKNLSDNVCKPLGNNIQMEEGSICSSNSKKFRCNNNSQCVYDINSKHFLFYEVNKKGWYNYYFQNTVTILFMIALPCFVFWKVRKVCF</sequence>